<comment type="caution">
    <text evidence="2">The sequence shown here is derived from an EMBL/GenBank/DDBJ whole genome shotgun (WGS) entry which is preliminary data.</text>
</comment>
<keyword evidence="3" id="KW-1185">Reference proteome</keyword>
<dbReference type="Proteomes" id="UP001229421">
    <property type="component" value="Unassembled WGS sequence"/>
</dbReference>
<evidence type="ECO:0000256" key="1">
    <source>
        <dbReference type="SAM" id="MobiDB-lite"/>
    </source>
</evidence>
<evidence type="ECO:0000313" key="3">
    <source>
        <dbReference type="Proteomes" id="UP001229421"/>
    </source>
</evidence>
<organism evidence="2 3">
    <name type="scientific">Tagetes erecta</name>
    <name type="common">African marigold</name>
    <dbReference type="NCBI Taxonomy" id="13708"/>
    <lineage>
        <taxon>Eukaryota</taxon>
        <taxon>Viridiplantae</taxon>
        <taxon>Streptophyta</taxon>
        <taxon>Embryophyta</taxon>
        <taxon>Tracheophyta</taxon>
        <taxon>Spermatophyta</taxon>
        <taxon>Magnoliopsida</taxon>
        <taxon>eudicotyledons</taxon>
        <taxon>Gunneridae</taxon>
        <taxon>Pentapetalae</taxon>
        <taxon>asterids</taxon>
        <taxon>campanulids</taxon>
        <taxon>Asterales</taxon>
        <taxon>Asteraceae</taxon>
        <taxon>Asteroideae</taxon>
        <taxon>Heliantheae alliance</taxon>
        <taxon>Tageteae</taxon>
        <taxon>Tagetes</taxon>
    </lineage>
</organism>
<feature type="region of interest" description="Disordered" evidence="1">
    <location>
        <begin position="26"/>
        <end position="52"/>
    </location>
</feature>
<feature type="region of interest" description="Disordered" evidence="1">
    <location>
        <begin position="72"/>
        <end position="95"/>
    </location>
</feature>
<protein>
    <submittedName>
        <fullName evidence="2">Uncharacterized protein</fullName>
    </submittedName>
</protein>
<reference evidence="2" key="1">
    <citation type="journal article" date="2023" name="bioRxiv">
        <title>Improved chromosome-level genome assembly for marigold (Tagetes erecta).</title>
        <authorList>
            <person name="Jiang F."/>
            <person name="Yuan L."/>
            <person name="Wang S."/>
            <person name="Wang H."/>
            <person name="Xu D."/>
            <person name="Wang A."/>
            <person name="Fan W."/>
        </authorList>
    </citation>
    <scope>NUCLEOTIDE SEQUENCE</scope>
    <source>
        <strain evidence="2">WSJ</strain>
        <tissue evidence="2">Leaf</tissue>
    </source>
</reference>
<proteinExistence type="predicted"/>
<dbReference type="AlphaFoldDB" id="A0AAD8KIN5"/>
<dbReference type="EMBL" id="JAUHHV010000006">
    <property type="protein sequence ID" value="KAK1422106.1"/>
    <property type="molecule type" value="Genomic_DNA"/>
</dbReference>
<sequence>MCGSLSLRQMIEHLVCRVRGVVSTPNLNNHSCPNAKPTKKEEDGGGLGQGRRERRWIRAVKVAKGEVEVERVRPEGKVEQAEDDGGGGGGGSELMVRELVVGSEEKAKRRLSNISRLLLLRNNRAE</sequence>
<accession>A0AAD8KIN5</accession>
<evidence type="ECO:0000313" key="2">
    <source>
        <dbReference type="EMBL" id="KAK1422106.1"/>
    </source>
</evidence>
<name>A0AAD8KIN5_TARER</name>
<gene>
    <name evidence="2" type="ORF">QVD17_24992</name>
</gene>